<feature type="non-terminal residue" evidence="1">
    <location>
        <position position="1"/>
    </location>
</feature>
<evidence type="ECO:0000313" key="2">
    <source>
        <dbReference type="Proteomes" id="UP000308444"/>
    </source>
</evidence>
<dbReference type="InterPro" id="IPR036890">
    <property type="entry name" value="HATPase_C_sf"/>
</dbReference>
<dbReference type="SUPFAM" id="SSF55874">
    <property type="entry name" value="ATPase domain of HSP90 chaperone/DNA topoisomerase II/histidine kinase"/>
    <property type="match status" value="1"/>
</dbReference>
<gene>
    <name evidence="1" type="ORF">FC695_24695</name>
</gene>
<accession>A0A9X9A5X1</accession>
<dbReference type="Gene3D" id="3.30.565.10">
    <property type="entry name" value="Histidine kinase-like ATPase, C-terminal domain"/>
    <property type="match status" value="1"/>
</dbReference>
<organism evidence="1 2">
    <name type="scientific">Bacillus cereus</name>
    <dbReference type="NCBI Taxonomy" id="1396"/>
    <lineage>
        <taxon>Bacteria</taxon>
        <taxon>Bacillati</taxon>
        <taxon>Bacillota</taxon>
        <taxon>Bacilli</taxon>
        <taxon>Bacillales</taxon>
        <taxon>Bacillaceae</taxon>
        <taxon>Bacillus</taxon>
        <taxon>Bacillus cereus group</taxon>
    </lineage>
</organism>
<dbReference type="AlphaFoldDB" id="A0A9X9A5X1"/>
<comment type="caution">
    <text evidence="1">The sequence shown here is derived from an EMBL/GenBank/DDBJ whole genome shotgun (WGS) entry which is preliminary data.</text>
</comment>
<sequence>KNQPHYGILHMNEQAEQLGATLQIDSSVGKGTEITLLIPDSQTRGA</sequence>
<proteinExistence type="predicted"/>
<keyword evidence="1" id="KW-0808">Transferase</keyword>
<reference evidence="1 2" key="1">
    <citation type="journal article" date="2019" name="Environ. Microbiol.">
        <title>An active ?-lactamase is a part of an orchestrated cell wall stress resistance network of Bacillus subtilis and related rhizosphere species.</title>
        <authorList>
            <person name="Bucher T."/>
            <person name="Keren-Paz A."/>
            <person name="Hausser J."/>
            <person name="Olender T."/>
            <person name="Cytryn E."/>
            <person name="Kolodkin-Gal I."/>
        </authorList>
    </citation>
    <scope>NUCLEOTIDE SEQUENCE [LARGE SCALE GENOMIC DNA]</scope>
    <source>
        <strain evidence="1 2">I32</strain>
    </source>
</reference>
<evidence type="ECO:0000313" key="1">
    <source>
        <dbReference type="EMBL" id="TKI97940.1"/>
    </source>
</evidence>
<dbReference type="Proteomes" id="UP000308444">
    <property type="component" value="Unassembled WGS sequence"/>
</dbReference>
<keyword evidence="1" id="KW-0418">Kinase</keyword>
<name>A0A9X9A5X1_BACCE</name>
<protein>
    <submittedName>
        <fullName evidence="1">Sensor histidine kinase</fullName>
    </submittedName>
</protein>
<dbReference type="GO" id="GO:0016301">
    <property type="term" value="F:kinase activity"/>
    <property type="evidence" value="ECO:0007669"/>
    <property type="project" value="UniProtKB-KW"/>
</dbReference>
<dbReference type="EMBL" id="SZOH01001969">
    <property type="protein sequence ID" value="TKI97940.1"/>
    <property type="molecule type" value="Genomic_DNA"/>
</dbReference>